<keyword evidence="6 7" id="KW-0503">Monooxygenase</keyword>
<keyword evidence="9" id="KW-1133">Transmembrane helix</keyword>
<evidence type="ECO:0000256" key="6">
    <source>
        <dbReference type="ARBA" id="ARBA00023033"/>
    </source>
</evidence>
<feature type="transmembrane region" description="Helical" evidence="9">
    <location>
        <begin position="6"/>
        <end position="24"/>
    </location>
</feature>
<evidence type="ECO:0000313" key="11">
    <source>
        <dbReference type="Proteomes" id="UP001159427"/>
    </source>
</evidence>
<feature type="region of interest" description="Disordered" evidence="8">
    <location>
        <begin position="316"/>
        <end position="365"/>
    </location>
</feature>
<comment type="similarity">
    <text evidence="1 7">Belongs to the cytochrome P450 family.</text>
</comment>
<feature type="region of interest" description="Disordered" evidence="8">
    <location>
        <begin position="236"/>
        <end position="260"/>
    </location>
</feature>
<evidence type="ECO:0000256" key="1">
    <source>
        <dbReference type="ARBA" id="ARBA00010617"/>
    </source>
</evidence>
<evidence type="ECO:0008006" key="12">
    <source>
        <dbReference type="Google" id="ProtNLM"/>
    </source>
</evidence>
<dbReference type="SUPFAM" id="SSF48264">
    <property type="entry name" value="Cytochrome P450"/>
    <property type="match status" value="1"/>
</dbReference>
<keyword evidence="3 7" id="KW-0479">Metal-binding</keyword>
<feature type="compositionally biased region" description="Low complexity" evidence="8">
    <location>
        <begin position="327"/>
        <end position="340"/>
    </location>
</feature>
<feature type="compositionally biased region" description="Low complexity" evidence="8">
    <location>
        <begin position="236"/>
        <end position="249"/>
    </location>
</feature>
<dbReference type="Proteomes" id="UP001159427">
    <property type="component" value="Unassembled WGS sequence"/>
</dbReference>
<dbReference type="InterPro" id="IPR001128">
    <property type="entry name" value="Cyt_P450"/>
</dbReference>
<proteinExistence type="inferred from homology"/>
<evidence type="ECO:0000256" key="7">
    <source>
        <dbReference type="RuleBase" id="RU000461"/>
    </source>
</evidence>
<sequence>SASELFVAGTGTLSVVIIWSLYYVTKHPDVQARLHCELDEVIGKNARLPEFSDRPNLPYLEAFIAELHRSASENPLAIPHSTTRDTSLAGFFIPRDTTVFVNLWGIHHDPDYWREPFSFRPDRFLDEQGRLHVEGIMPFSTGTRSCLAEKFSKRVIFLFVARLLHRFRFECPHAEILPEEKDLIKFVQSSVDESLFGERVTAVHEPVDVRTFDPPWEDNGKAKASPSKPLLFYCPTSPSRPTSSHSQTSQASPVRSYKPVKFSPSYVDDSLFGKRKTKRSDSPPPSEFEPPWVKESEKRPVRPLLFDFNSKLVFDNSDVNNANTPAASARSKTPQSSSRSSSRRSSRTQSAGHLEKIINSKPPWR</sequence>
<evidence type="ECO:0000256" key="2">
    <source>
        <dbReference type="ARBA" id="ARBA00022617"/>
    </source>
</evidence>
<dbReference type="InterPro" id="IPR036396">
    <property type="entry name" value="Cyt_P450_sf"/>
</dbReference>
<gene>
    <name evidence="10" type="ORF">PEVE_00031924</name>
</gene>
<dbReference type="InterPro" id="IPR002401">
    <property type="entry name" value="Cyt_P450_E_grp-I"/>
</dbReference>
<feature type="non-terminal residue" evidence="10">
    <location>
        <position position="1"/>
    </location>
</feature>
<keyword evidence="9" id="KW-0812">Transmembrane</keyword>
<dbReference type="PANTHER" id="PTHR24289:SF1">
    <property type="entry name" value="STEROID 17-ALPHA-HYDROXYLASE_17,20 LYASE"/>
    <property type="match status" value="1"/>
</dbReference>
<keyword evidence="11" id="KW-1185">Reference proteome</keyword>
<protein>
    <recommendedName>
        <fullName evidence="12">Cytochrome P450</fullName>
    </recommendedName>
</protein>
<dbReference type="EMBL" id="CALNXI010000460">
    <property type="protein sequence ID" value="CAH3027575.1"/>
    <property type="molecule type" value="Genomic_DNA"/>
</dbReference>
<keyword evidence="2 7" id="KW-0349">Heme</keyword>
<name>A0ABN8MD35_9CNID</name>
<organism evidence="10 11">
    <name type="scientific">Porites evermanni</name>
    <dbReference type="NCBI Taxonomy" id="104178"/>
    <lineage>
        <taxon>Eukaryota</taxon>
        <taxon>Metazoa</taxon>
        <taxon>Cnidaria</taxon>
        <taxon>Anthozoa</taxon>
        <taxon>Hexacorallia</taxon>
        <taxon>Scleractinia</taxon>
        <taxon>Fungiina</taxon>
        <taxon>Poritidae</taxon>
        <taxon>Porites</taxon>
    </lineage>
</organism>
<dbReference type="Gene3D" id="1.10.630.10">
    <property type="entry name" value="Cytochrome P450"/>
    <property type="match status" value="1"/>
</dbReference>
<evidence type="ECO:0000256" key="4">
    <source>
        <dbReference type="ARBA" id="ARBA00023002"/>
    </source>
</evidence>
<dbReference type="PRINTS" id="PR00463">
    <property type="entry name" value="EP450I"/>
</dbReference>
<feature type="region of interest" description="Disordered" evidence="8">
    <location>
        <begin position="272"/>
        <end position="295"/>
    </location>
</feature>
<evidence type="ECO:0000313" key="10">
    <source>
        <dbReference type="EMBL" id="CAH3027575.1"/>
    </source>
</evidence>
<evidence type="ECO:0000256" key="8">
    <source>
        <dbReference type="SAM" id="MobiDB-lite"/>
    </source>
</evidence>
<keyword evidence="4 7" id="KW-0560">Oxidoreductase</keyword>
<dbReference type="PRINTS" id="PR00385">
    <property type="entry name" value="P450"/>
</dbReference>
<dbReference type="InterPro" id="IPR017972">
    <property type="entry name" value="Cyt_P450_CS"/>
</dbReference>
<dbReference type="PROSITE" id="PS00086">
    <property type="entry name" value="CYTOCHROME_P450"/>
    <property type="match status" value="1"/>
</dbReference>
<dbReference type="PANTHER" id="PTHR24289">
    <property type="entry name" value="STEROID 17-ALPHA-HYDROXYLASE/17,20 LYASE"/>
    <property type="match status" value="1"/>
</dbReference>
<reference evidence="10 11" key="1">
    <citation type="submission" date="2022-05" db="EMBL/GenBank/DDBJ databases">
        <authorList>
            <consortium name="Genoscope - CEA"/>
            <person name="William W."/>
        </authorList>
    </citation>
    <scope>NUCLEOTIDE SEQUENCE [LARGE SCALE GENOMIC DNA]</scope>
</reference>
<evidence type="ECO:0000256" key="5">
    <source>
        <dbReference type="ARBA" id="ARBA00023004"/>
    </source>
</evidence>
<keyword evidence="9" id="KW-0472">Membrane</keyword>
<feature type="compositionally biased region" description="Polar residues" evidence="8">
    <location>
        <begin position="317"/>
        <end position="326"/>
    </location>
</feature>
<evidence type="ECO:0000256" key="3">
    <source>
        <dbReference type="ARBA" id="ARBA00022723"/>
    </source>
</evidence>
<keyword evidence="5 7" id="KW-0408">Iron</keyword>
<dbReference type="Pfam" id="PF00067">
    <property type="entry name" value="p450"/>
    <property type="match status" value="1"/>
</dbReference>
<comment type="caution">
    <text evidence="10">The sequence shown here is derived from an EMBL/GenBank/DDBJ whole genome shotgun (WGS) entry which is preliminary data.</text>
</comment>
<evidence type="ECO:0000256" key="9">
    <source>
        <dbReference type="SAM" id="Phobius"/>
    </source>
</evidence>
<accession>A0ABN8MD35</accession>